<name>A0A7V8NSZ3_9BACT</name>
<gene>
    <name evidence="9" type="ORF">HRJ53_18190</name>
</gene>
<keyword evidence="5 7" id="KW-0472">Membrane</keyword>
<proteinExistence type="inferred from homology"/>
<dbReference type="Proteomes" id="UP000567293">
    <property type="component" value="Unassembled WGS sequence"/>
</dbReference>
<dbReference type="GO" id="GO:0005886">
    <property type="term" value="C:plasma membrane"/>
    <property type="evidence" value="ECO:0007669"/>
    <property type="project" value="UniProtKB-SubCell"/>
</dbReference>
<dbReference type="Pfam" id="PF02687">
    <property type="entry name" value="FtsX"/>
    <property type="match status" value="1"/>
</dbReference>
<evidence type="ECO:0000256" key="3">
    <source>
        <dbReference type="ARBA" id="ARBA00022692"/>
    </source>
</evidence>
<feature type="transmembrane region" description="Helical" evidence="7">
    <location>
        <begin position="57"/>
        <end position="76"/>
    </location>
</feature>
<comment type="subcellular location">
    <subcellularLocation>
        <location evidence="1">Cell membrane</location>
        <topology evidence="1">Multi-pass membrane protein</topology>
    </subcellularLocation>
</comment>
<dbReference type="GO" id="GO:0022857">
    <property type="term" value="F:transmembrane transporter activity"/>
    <property type="evidence" value="ECO:0007669"/>
    <property type="project" value="TreeGrafter"/>
</dbReference>
<dbReference type="PANTHER" id="PTHR30572">
    <property type="entry name" value="MEMBRANE COMPONENT OF TRANSPORTER-RELATED"/>
    <property type="match status" value="1"/>
</dbReference>
<evidence type="ECO:0000259" key="8">
    <source>
        <dbReference type="Pfam" id="PF02687"/>
    </source>
</evidence>
<dbReference type="AlphaFoldDB" id="A0A7V8NSZ3"/>
<evidence type="ECO:0000256" key="4">
    <source>
        <dbReference type="ARBA" id="ARBA00022989"/>
    </source>
</evidence>
<evidence type="ECO:0000313" key="10">
    <source>
        <dbReference type="Proteomes" id="UP000567293"/>
    </source>
</evidence>
<keyword evidence="4 7" id="KW-1133">Transmembrane helix</keyword>
<dbReference type="InterPro" id="IPR003838">
    <property type="entry name" value="ABC3_permease_C"/>
</dbReference>
<protein>
    <submittedName>
        <fullName evidence="9">FtsX-like permease family protein</fullName>
    </submittedName>
</protein>
<evidence type="ECO:0000256" key="6">
    <source>
        <dbReference type="ARBA" id="ARBA00038076"/>
    </source>
</evidence>
<feature type="domain" description="ABC3 transporter permease C-terminal" evidence="8">
    <location>
        <begin position="8"/>
        <end position="121"/>
    </location>
</feature>
<keyword evidence="2" id="KW-1003">Cell membrane</keyword>
<keyword evidence="10" id="KW-1185">Reference proteome</keyword>
<evidence type="ECO:0000256" key="5">
    <source>
        <dbReference type="ARBA" id="ARBA00023136"/>
    </source>
</evidence>
<dbReference type="InterPro" id="IPR050250">
    <property type="entry name" value="Macrolide_Exporter_MacB"/>
</dbReference>
<evidence type="ECO:0000313" key="9">
    <source>
        <dbReference type="EMBL" id="MBA0086915.1"/>
    </source>
</evidence>
<accession>A0A7V8NSZ3</accession>
<feature type="transmembrane region" description="Helical" evidence="7">
    <location>
        <begin position="88"/>
        <end position="110"/>
    </location>
</feature>
<comment type="caution">
    <text evidence="9">The sequence shown here is derived from an EMBL/GenBank/DDBJ whole genome shotgun (WGS) entry which is preliminary data.</text>
</comment>
<evidence type="ECO:0000256" key="7">
    <source>
        <dbReference type="SAM" id="Phobius"/>
    </source>
</evidence>
<dbReference type="PANTHER" id="PTHR30572:SF4">
    <property type="entry name" value="ABC TRANSPORTER PERMEASE YTRF"/>
    <property type="match status" value="1"/>
</dbReference>
<reference evidence="9" key="1">
    <citation type="submission" date="2020-06" db="EMBL/GenBank/DDBJ databases">
        <title>Legume-microbial interactions unlock mineral nutrients during tropical forest succession.</title>
        <authorList>
            <person name="Epihov D.Z."/>
        </authorList>
    </citation>
    <scope>NUCLEOTIDE SEQUENCE [LARGE SCALE GENOMIC DNA]</scope>
    <source>
        <strain evidence="9">Pan2503</strain>
    </source>
</reference>
<sequence>MMTTLSAAFALLATLLAAIGLYGVLAYTVAQRTREFGLRMALGAAPGRVRAMVLRQVAIMTFVGAIVGLAGALAVAKGAQSMLFQMTGADPAVLALSAVALALVALWAGFVPAHRASRVDPMRALKYE</sequence>
<comment type="similarity">
    <text evidence="6">Belongs to the ABC-4 integral membrane protein family.</text>
</comment>
<organism evidence="9 10">
    <name type="scientific">Candidatus Acidiferrum panamense</name>
    <dbReference type="NCBI Taxonomy" id="2741543"/>
    <lineage>
        <taxon>Bacteria</taxon>
        <taxon>Pseudomonadati</taxon>
        <taxon>Acidobacteriota</taxon>
        <taxon>Terriglobia</taxon>
        <taxon>Candidatus Acidiferrales</taxon>
        <taxon>Candidatus Acidiferrum</taxon>
    </lineage>
</organism>
<evidence type="ECO:0000256" key="1">
    <source>
        <dbReference type="ARBA" id="ARBA00004651"/>
    </source>
</evidence>
<keyword evidence="3 7" id="KW-0812">Transmembrane</keyword>
<evidence type="ECO:0000256" key="2">
    <source>
        <dbReference type="ARBA" id="ARBA00022475"/>
    </source>
</evidence>
<dbReference type="EMBL" id="JACDQQ010001741">
    <property type="protein sequence ID" value="MBA0086915.1"/>
    <property type="molecule type" value="Genomic_DNA"/>
</dbReference>